<name>A0A3M8DTV7_9BACL</name>
<reference evidence="1 2" key="1">
    <citation type="submission" date="2018-10" db="EMBL/GenBank/DDBJ databases">
        <title>Phylogenomics of Brevibacillus.</title>
        <authorList>
            <person name="Dunlap C."/>
        </authorList>
    </citation>
    <scope>NUCLEOTIDE SEQUENCE [LARGE SCALE GENOMIC DNA]</scope>
    <source>
        <strain evidence="1 2">JCM 15716</strain>
    </source>
</reference>
<organism evidence="1 2">
    <name type="scientific">Brevibacillus fluminis</name>
    <dbReference type="NCBI Taxonomy" id="511487"/>
    <lineage>
        <taxon>Bacteria</taxon>
        <taxon>Bacillati</taxon>
        <taxon>Bacillota</taxon>
        <taxon>Bacilli</taxon>
        <taxon>Bacillales</taxon>
        <taxon>Paenibacillaceae</taxon>
        <taxon>Brevibacillus</taxon>
    </lineage>
</organism>
<accession>A0A3M8DTV7</accession>
<evidence type="ECO:0000313" key="2">
    <source>
        <dbReference type="Proteomes" id="UP000271031"/>
    </source>
</evidence>
<keyword evidence="2" id="KW-1185">Reference proteome</keyword>
<sequence>MAFVRQGSCIGVLYTSPTAGCKSPQCQPYSGRCHCVHNGRFVGAVTKIGNTFVHVSKTLDTTKLKSYQGIILRHWNIRNPKNKNSIFLEFLFLPISRLENVAITPFRLLDRPVPPPGNPCSQPTKGSVRKPNTIYPGDCIGIRFRYPNNDWDIKNDKYLFYQRGGNSFCPWNTKKQNNPDKVWYAHWIVRKAAPHFLSVASNRGPKSLGKETAISLFPITGYNPAEGTPITLTFLNRTSITRKLTYK</sequence>
<dbReference type="Proteomes" id="UP000271031">
    <property type="component" value="Unassembled WGS sequence"/>
</dbReference>
<protein>
    <submittedName>
        <fullName evidence="1">Uncharacterized protein</fullName>
    </submittedName>
</protein>
<gene>
    <name evidence="1" type="ORF">EDM56_07795</name>
</gene>
<comment type="caution">
    <text evidence="1">The sequence shown here is derived from an EMBL/GenBank/DDBJ whole genome shotgun (WGS) entry which is preliminary data.</text>
</comment>
<evidence type="ECO:0000313" key="1">
    <source>
        <dbReference type="EMBL" id="RNB90407.1"/>
    </source>
</evidence>
<dbReference type="EMBL" id="RHHQ01000007">
    <property type="protein sequence ID" value="RNB90407.1"/>
    <property type="molecule type" value="Genomic_DNA"/>
</dbReference>
<proteinExistence type="predicted"/>
<dbReference type="AlphaFoldDB" id="A0A3M8DTV7"/>